<feature type="signal peptide" evidence="1">
    <location>
        <begin position="1"/>
        <end position="23"/>
    </location>
</feature>
<organism evidence="2 3">
    <name type="scientific">Fulvimonas yonginensis</name>
    <dbReference type="NCBI Taxonomy" id="1495200"/>
    <lineage>
        <taxon>Bacteria</taxon>
        <taxon>Pseudomonadati</taxon>
        <taxon>Pseudomonadota</taxon>
        <taxon>Gammaproteobacteria</taxon>
        <taxon>Lysobacterales</taxon>
        <taxon>Rhodanobacteraceae</taxon>
        <taxon>Fulvimonas</taxon>
    </lineage>
</organism>
<protein>
    <recommendedName>
        <fullName evidence="4">DUF3558 domain-containing protein</fullName>
    </recommendedName>
</protein>
<dbReference type="Proteomes" id="UP001381174">
    <property type="component" value="Unassembled WGS sequence"/>
</dbReference>
<dbReference type="EMBL" id="JBBBNY010000012">
    <property type="protein sequence ID" value="MEI7037865.1"/>
    <property type="molecule type" value="Genomic_DNA"/>
</dbReference>
<keyword evidence="3" id="KW-1185">Reference proteome</keyword>
<evidence type="ECO:0000313" key="3">
    <source>
        <dbReference type="Proteomes" id="UP001381174"/>
    </source>
</evidence>
<proteinExistence type="predicted"/>
<evidence type="ECO:0000313" key="2">
    <source>
        <dbReference type="EMBL" id="MEI7037865.1"/>
    </source>
</evidence>
<comment type="caution">
    <text evidence="2">The sequence shown here is derived from an EMBL/GenBank/DDBJ whole genome shotgun (WGS) entry which is preliminary data.</text>
</comment>
<name>A0ABU8JF15_9GAMM</name>
<feature type="chain" id="PRO_5047260326" description="DUF3558 domain-containing protein" evidence="1">
    <location>
        <begin position="24"/>
        <end position="183"/>
    </location>
</feature>
<accession>A0ABU8JF15</accession>
<reference evidence="2 3" key="1">
    <citation type="journal article" date="2014" name="Int. J. Syst. Evol. Microbiol.">
        <title>Fulvimonas yonginensis sp. nov., isolated from greenhouse soil, and emended description of the genus Fulvimonas.</title>
        <authorList>
            <person name="Ahn J.H."/>
            <person name="Kim S.J."/>
            <person name="Weon H.Y."/>
            <person name="Hong S.B."/>
            <person name="Seok S.J."/>
            <person name="Kwon S.W."/>
        </authorList>
    </citation>
    <scope>NUCLEOTIDE SEQUENCE [LARGE SCALE GENOMIC DNA]</scope>
    <source>
        <strain evidence="2 3">KACC 16952</strain>
    </source>
</reference>
<evidence type="ECO:0008006" key="4">
    <source>
        <dbReference type="Google" id="ProtNLM"/>
    </source>
</evidence>
<dbReference type="PROSITE" id="PS51257">
    <property type="entry name" value="PROKAR_LIPOPROTEIN"/>
    <property type="match status" value="1"/>
</dbReference>
<keyword evidence="1" id="KW-0732">Signal</keyword>
<evidence type="ECO:0000256" key="1">
    <source>
        <dbReference type="SAM" id="SignalP"/>
    </source>
</evidence>
<gene>
    <name evidence="2" type="ORF">WAT24_13935</name>
</gene>
<dbReference type="RefSeq" id="WP_336808505.1">
    <property type="nucleotide sequence ID" value="NZ_JBBBNY010000012.1"/>
</dbReference>
<sequence length="183" mass="19009">MKRIHTLALAGLLLAGCSSQDQTGAGPTAPQAATPSASADTPLDLCQLMPVADVAALLQANGADTVTEQKAGAGGMCAYLHVPQPGDYRTRLLIDFTRMPSADQAKAALAARRQDFADRGVAVTPVPDLGDEAFVAEAEGAEGLKLRIGDYQGQINLQVEGRQPATLRPAVLALGKQVTARLH</sequence>